<dbReference type="InterPro" id="IPR005532">
    <property type="entry name" value="SUMF_dom"/>
</dbReference>
<proteinExistence type="predicted"/>
<dbReference type="InterPro" id="IPR051043">
    <property type="entry name" value="Sulfatase_Mod_Factor_Kinase"/>
</dbReference>
<keyword evidence="3" id="KW-0808">Transferase</keyword>
<protein>
    <submittedName>
        <fullName evidence="3">Serine/threonine-protein kinase pkn1</fullName>
        <ecNumber evidence="3">2.7.11.1</ecNumber>
    </submittedName>
</protein>
<organism evidence="3 4">
    <name type="scientific">Urbifossiella limnaea</name>
    <dbReference type="NCBI Taxonomy" id="2528023"/>
    <lineage>
        <taxon>Bacteria</taxon>
        <taxon>Pseudomonadati</taxon>
        <taxon>Planctomycetota</taxon>
        <taxon>Planctomycetia</taxon>
        <taxon>Gemmatales</taxon>
        <taxon>Gemmataceae</taxon>
        <taxon>Urbifossiella</taxon>
    </lineage>
</organism>
<feature type="region of interest" description="Disordered" evidence="1">
    <location>
        <begin position="31"/>
        <end position="58"/>
    </location>
</feature>
<dbReference type="GO" id="GO:0120147">
    <property type="term" value="F:formylglycine-generating oxidase activity"/>
    <property type="evidence" value="ECO:0007669"/>
    <property type="project" value="TreeGrafter"/>
</dbReference>
<dbReference type="KEGG" id="uli:ETAA1_02450"/>
<dbReference type="SUPFAM" id="SSF56436">
    <property type="entry name" value="C-type lectin-like"/>
    <property type="match status" value="1"/>
</dbReference>
<dbReference type="InterPro" id="IPR042095">
    <property type="entry name" value="SUMF_sf"/>
</dbReference>
<evidence type="ECO:0000313" key="4">
    <source>
        <dbReference type="Proteomes" id="UP000319576"/>
    </source>
</evidence>
<reference evidence="3 4" key="1">
    <citation type="submission" date="2019-02" db="EMBL/GenBank/DDBJ databases">
        <title>Deep-cultivation of Planctomycetes and their phenomic and genomic characterization uncovers novel biology.</title>
        <authorList>
            <person name="Wiegand S."/>
            <person name="Jogler M."/>
            <person name="Boedeker C."/>
            <person name="Pinto D."/>
            <person name="Vollmers J."/>
            <person name="Rivas-Marin E."/>
            <person name="Kohn T."/>
            <person name="Peeters S.H."/>
            <person name="Heuer A."/>
            <person name="Rast P."/>
            <person name="Oberbeckmann S."/>
            <person name="Bunk B."/>
            <person name="Jeske O."/>
            <person name="Meyerdierks A."/>
            <person name="Storesund J.E."/>
            <person name="Kallscheuer N."/>
            <person name="Luecker S."/>
            <person name="Lage O.M."/>
            <person name="Pohl T."/>
            <person name="Merkel B.J."/>
            <person name="Hornburger P."/>
            <person name="Mueller R.-W."/>
            <person name="Bruemmer F."/>
            <person name="Labrenz M."/>
            <person name="Spormann A.M."/>
            <person name="Op den Camp H."/>
            <person name="Overmann J."/>
            <person name="Amann R."/>
            <person name="Jetten M.S.M."/>
            <person name="Mascher T."/>
            <person name="Medema M.H."/>
            <person name="Devos D.P."/>
            <person name="Kaster A.-K."/>
            <person name="Ovreas L."/>
            <person name="Rohde M."/>
            <person name="Galperin M.Y."/>
            <person name="Jogler C."/>
        </authorList>
    </citation>
    <scope>NUCLEOTIDE SEQUENCE [LARGE SCALE GENOMIC DNA]</scope>
    <source>
        <strain evidence="3 4">ETA_A1</strain>
    </source>
</reference>
<evidence type="ECO:0000259" key="2">
    <source>
        <dbReference type="Pfam" id="PF03781"/>
    </source>
</evidence>
<dbReference type="Pfam" id="PF03781">
    <property type="entry name" value="FGE-sulfatase"/>
    <property type="match status" value="1"/>
</dbReference>
<feature type="compositionally biased region" description="Pro residues" evidence="1">
    <location>
        <begin position="103"/>
        <end position="121"/>
    </location>
</feature>
<dbReference type="PANTHER" id="PTHR23150">
    <property type="entry name" value="SULFATASE MODIFYING FACTOR 1, 2"/>
    <property type="match status" value="1"/>
</dbReference>
<feature type="domain" description="Sulfatase-modifying factor enzyme-like" evidence="2">
    <location>
        <begin position="151"/>
        <end position="419"/>
    </location>
</feature>
<dbReference type="Gene3D" id="3.90.1580.10">
    <property type="entry name" value="paralog of FGE (formylglycine-generating enzyme)"/>
    <property type="match status" value="1"/>
</dbReference>
<dbReference type="RefSeq" id="WP_145233570.1">
    <property type="nucleotide sequence ID" value="NZ_CP036273.1"/>
</dbReference>
<dbReference type="GO" id="GO:0004674">
    <property type="term" value="F:protein serine/threonine kinase activity"/>
    <property type="evidence" value="ECO:0007669"/>
    <property type="project" value="UniProtKB-EC"/>
</dbReference>
<keyword evidence="4" id="KW-1185">Reference proteome</keyword>
<evidence type="ECO:0000256" key="1">
    <source>
        <dbReference type="SAM" id="MobiDB-lite"/>
    </source>
</evidence>
<keyword evidence="3" id="KW-0418">Kinase</keyword>
<dbReference type="AlphaFoldDB" id="A0A517XLH9"/>
<dbReference type="InterPro" id="IPR016187">
    <property type="entry name" value="CTDL_fold"/>
</dbReference>
<feature type="region of interest" description="Disordered" evidence="1">
    <location>
        <begin position="99"/>
        <end position="145"/>
    </location>
</feature>
<feature type="compositionally biased region" description="Pro residues" evidence="1">
    <location>
        <begin position="36"/>
        <end position="54"/>
    </location>
</feature>
<accession>A0A517XLH9</accession>
<feature type="region of interest" description="Disordered" evidence="1">
    <location>
        <begin position="400"/>
        <end position="421"/>
    </location>
</feature>
<dbReference type="PANTHER" id="PTHR23150:SF19">
    <property type="entry name" value="FORMYLGLYCINE-GENERATING ENZYME"/>
    <property type="match status" value="1"/>
</dbReference>
<name>A0A517XLH9_9BACT</name>
<evidence type="ECO:0000313" key="3">
    <source>
        <dbReference type="EMBL" id="QDU18360.1"/>
    </source>
</evidence>
<sequence length="421" mass="44608" precursor="true">MPPDPPAPDSLPCPGCGLPRAGDPTAACPVCAFTEPPAPPPPPPPAPEPEPTPPADGRSRQVVPLIAVALLAGALGWWGGRATAPVVLVAPEPLASVSAADPPVGPPPPAVGPTRPSPTRPTTPATKATRPPPPADLPPTERSKTGEFDLALIAAGSFRMGSWEHEKGRQAEEEEHEVKLTRPFYLGVHEVTQEQYQKVMGTNPSWFAATGPGADRVAEMPDTGRLPVERVSWFDAVDFCNKLGKADGLPPYYALEVVSRDEGAIASAKVTVLGGTGYRLPTEAEWEYACRAGSKTPFHFGPLNTGAEANVKASMVASGYGTSPRWREVGRTARVGSYRPNRWGLFDTHGNVAEWCHDWYDRGYYDRSPEADPPGPDVGRQRVQRGGSWLVGETAARSAARFGAGPANATSHGGIRVARTP</sequence>
<dbReference type="EC" id="2.7.11.1" evidence="3"/>
<dbReference type="OrthoDB" id="9812426at2"/>
<dbReference type="EMBL" id="CP036273">
    <property type="protein sequence ID" value="QDU18360.1"/>
    <property type="molecule type" value="Genomic_DNA"/>
</dbReference>
<dbReference type="Proteomes" id="UP000319576">
    <property type="component" value="Chromosome"/>
</dbReference>
<gene>
    <name evidence="3" type="primary">pkn1_1</name>
    <name evidence="3" type="ORF">ETAA1_02450</name>
</gene>